<dbReference type="ESTHER" id="9zzzz-g3cre9">
    <property type="family name" value="6_AlphaBeta_hydrolase"/>
</dbReference>
<evidence type="ECO:0000259" key="1">
    <source>
        <dbReference type="Pfam" id="PF00561"/>
    </source>
</evidence>
<evidence type="ECO:0000313" key="2">
    <source>
        <dbReference type="EMBL" id="AEM45132.1"/>
    </source>
</evidence>
<dbReference type="AlphaFoldDB" id="G3CRE9"/>
<name>G3CRE9_9ZZZZ</name>
<reference evidence="2" key="1">
    <citation type="journal article" date="2011" name="FEMS Microbiol. Ecol.">
        <title>Identification of novel lipolytic genes and gene families by screening of metagenomic libraries derived from soil samples of the German Biodiversity Exploratories.</title>
        <authorList>
            <person name="Nacke H."/>
            <person name="Will C."/>
            <person name="Herzog S."/>
            <person name="Nowka B."/>
            <person name="Engelhaupt M."/>
            <person name="Daniel R."/>
        </authorList>
    </citation>
    <scope>NUCLEOTIDE SEQUENCE</scope>
</reference>
<dbReference type="Gene3D" id="3.40.50.1820">
    <property type="entry name" value="alpha/beta hydrolase"/>
    <property type="match status" value="1"/>
</dbReference>
<organism evidence="2">
    <name type="scientific">uncultured organism</name>
    <dbReference type="NCBI Taxonomy" id="155900"/>
    <lineage>
        <taxon>unclassified sequences</taxon>
        <taxon>environmental samples</taxon>
    </lineage>
</organism>
<accession>G3CRE9</accession>
<dbReference type="SUPFAM" id="SSF53474">
    <property type="entry name" value="alpha/beta-Hydrolases"/>
    <property type="match status" value="1"/>
</dbReference>
<dbReference type="PANTHER" id="PTHR43433">
    <property type="entry name" value="HYDROLASE, ALPHA/BETA FOLD FAMILY PROTEIN"/>
    <property type="match status" value="1"/>
</dbReference>
<dbReference type="Pfam" id="PF00561">
    <property type="entry name" value="Abhydrolase_1"/>
    <property type="match status" value="1"/>
</dbReference>
<dbReference type="InterPro" id="IPR000073">
    <property type="entry name" value="AB_hydrolase_1"/>
</dbReference>
<dbReference type="EMBL" id="HQ156923">
    <property type="protein sequence ID" value="AEM45132.1"/>
    <property type="molecule type" value="Genomic_DNA"/>
</dbReference>
<dbReference type="InterPro" id="IPR050471">
    <property type="entry name" value="AB_hydrolase"/>
</dbReference>
<protein>
    <recommendedName>
        <fullName evidence="1">AB hydrolase-1 domain-containing protein</fullName>
    </recommendedName>
</protein>
<sequence>MPRVKANDININYDQQGSGEPLILLPFLTADNSCYAFQVAEYAKHFTCISVDLRGTGETDKPSGVYSTELFADDVSAFMQAIGIDQAHVMGLSLGGAIGLWLAAKYPEKVKSLSVHSGWTKTDLFIKTVVEGWQVMAPTLGSVTELVIRGIFPWCFTPDLYANQPEYIESLSAFVRSRPSQPIDAFIQHSNAVIAHNVESHVSKITAPTQITFGRHDMITSTRFAAAMTDNIPNTELIVFENASHAPIYEVVDEFNQKTLAFLQRHSGSSVSISTHN</sequence>
<dbReference type="PRINTS" id="PR00111">
    <property type="entry name" value="ABHYDROLASE"/>
</dbReference>
<feature type="domain" description="AB hydrolase-1" evidence="1">
    <location>
        <begin position="41"/>
        <end position="249"/>
    </location>
</feature>
<dbReference type="InterPro" id="IPR029058">
    <property type="entry name" value="AB_hydrolase_fold"/>
</dbReference>
<dbReference type="PANTHER" id="PTHR43433:SF5">
    <property type="entry name" value="AB HYDROLASE-1 DOMAIN-CONTAINING PROTEIN"/>
    <property type="match status" value="1"/>
</dbReference>
<proteinExistence type="predicted"/>